<comment type="caution">
    <text evidence="1">The sequence shown here is derived from an EMBL/GenBank/DDBJ whole genome shotgun (WGS) entry which is preliminary data.</text>
</comment>
<dbReference type="EMBL" id="SRMA01027285">
    <property type="protein sequence ID" value="TRY56428.1"/>
    <property type="molecule type" value="Genomic_DNA"/>
</dbReference>
<dbReference type="AlphaFoldDB" id="A0A553MTC4"/>
<sequence>MAQRETWLLPLKMDRINSSLSLNRGQCVSISYKWREKYVVHSLLSFCICLNAFAQILNLPVPVLRCFQVKLLLNKNHSICHKTVKKSTGLHILLP</sequence>
<name>A0A553MTC4_9TELE</name>
<gene>
    <name evidence="1" type="ORF">DNTS_025702</name>
</gene>
<organism evidence="1 2">
    <name type="scientific">Danionella cerebrum</name>
    <dbReference type="NCBI Taxonomy" id="2873325"/>
    <lineage>
        <taxon>Eukaryota</taxon>
        <taxon>Metazoa</taxon>
        <taxon>Chordata</taxon>
        <taxon>Craniata</taxon>
        <taxon>Vertebrata</taxon>
        <taxon>Euteleostomi</taxon>
        <taxon>Actinopterygii</taxon>
        <taxon>Neopterygii</taxon>
        <taxon>Teleostei</taxon>
        <taxon>Ostariophysi</taxon>
        <taxon>Cypriniformes</taxon>
        <taxon>Danionidae</taxon>
        <taxon>Danioninae</taxon>
        <taxon>Danionella</taxon>
    </lineage>
</organism>
<proteinExistence type="predicted"/>
<reference evidence="1 2" key="1">
    <citation type="journal article" date="2019" name="Sci. Data">
        <title>Hybrid genome assembly and annotation of Danionella translucida.</title>
        <authorList>
            <person name="Kadobianskyi M."/>
            <person name="Schulze L."/>
            <person name="Schuelke M."/>
            <person name="Judkewitz B."/>
        </authorList>
    </citation>
    <scope>NUCLEOTIDE SEQUENCE [LARGE SCALE GENOMIC DNA]</scope>
    <source>
        <strain evidence="1 2">Bolton</strain>
    </source>
</reference>
<dbReference type="Proteomes" id="UP000316079">
    <property type="component" value="Unassembled WGS sequence"/>
</dbReference>
<protein>
    <submittedName>
        <fullName evidence="1">Uncharacterized protein</fullName>
    </submittedName>
</protein>
<evidence type="ECO:0000313" key="2">
    <source>
        <dbReference type="Proteomes" id="UP000316079"/>
    </source>
</evidence>
<accession>A0A553MTC4</accession>
<keyword evidence="2" id="KW-1185">Reference proteome</keyword>
<evidence type="ECO:0000313" key="1">
    <source>
        <dbReference type="EMBL" id="TRY56428.1"/>
    </source>
</evidence>